<evidence type="ECO:0000313" key="15">
    <source>
        <dbReference type="EMBL" id="BAP39679.1"/>
    </source>
</evidence>
<evidence type="ECO:0000256" key="12">
    <source>
        <dbReference type="HAMAP-Rule" id="MF_01398"/>
    </source>
</evidence>
<evidence type="ECO:0000256" key="6">
    <source>
        <dbReference type="ARBA" id="ARBA00022989"/>
    </source>
</evidence>
<gene>
    <name evidence="12 15" type="primary">atpF</name>
    <name evidence="15" type="ORF">MCAN360_0586</name>
</gene>
<dbReference type="InterPro" id="IPR002146">
    <property type="entry name" value="ATP_synth_b/b'su_bac/chlpt"/>
</dbReference>
<dbReference type="HAMAP" id="MF_01398">
    <property type="entry name" value="ATP_synth_b_bprime"/>
    <property type="match status" value="1"/>
</dbReference>
<dbReference type="PANTHER" id="PTHR33445:SF1">
    <property type="entry name" value="ATP SYNTHASE SUBUNIT B"/>
    <property type="match status" value="1"/>
</dbReference>
<organism evidence="15 16">
    <name type="scientific">Metamycoplasma canadense</name>
    <dbReference type="NCBI Taxonomy" id="29554"/>
    <lineage>
        <taxon>Bacteria</taxon>
        <taxon>Bacillati</taxon>
        <taxon>Mycoplasmatota</taxon>
        <taxon>Mycoplasmoidales</taxon>
        <taxon>Metamycoplasmataceae</taxon>
        <taxon>Metamycoplasma</taxon>
    </lineage>
</organism>
<comment type="function">
    <text evidence="12">Component of the F(0) channel, it forms part of the peripheral stalk, linking F(1) to F(0).</text>
</comment>
<evidence type="ECO:0000256" key="11">
    <source>
        <dbReference type="ARBA" id="ARBA00037847"/>
    </source>
</evidence>
<comment type="function">
    <text evidence="10 12">F(1)F(0) ATP synthase produces ATP from ADP in the presence of a proton or sodium gradient. F-type ATPases consist of two structural domains, F(1) containing the extramembraneous catalytic core and F(0) containing the membrane proton channel, linked together by a central stalk and a peripheral stalk. During catalysis, ATP synthesis in the catalytic domain of F(1) is coupled via a rotary mechanism of the central stalk subunits to proton translocation.</text>
</comment>
<dbReference type="InterPro" id="IPR050059">
    <property type="entry name" value="ATP_synthase_B_chain"/>
</dbReference>
<proteinExistence type="inferred from homology"/>
<evidence type="ECO:0000256" key="10">
    <source>
        <dbReference type="ARBA" id="ARBA00025198"/>
    </source>
</evidence>
<evidence type="ECO:0000256" key="2">
    <source>
        <dbReference type="ARBA" id="ARBA00022448"/>
    </source>
</evidence>
<keyword evidence="2 12" id="KW-0813">Transport</keyword>
<keyword evidence="16" id="KW-1185">Reference proteome</keyword>
<accession>A0A077LC42</accession>
<sequence>MFSYCFIINFCIKNRNMKIDQILTKSSEGTGSVSEELEKTFSGLGFSWPLFIFSLIVLMLVTVIITFLVYKPVKKMVQKRQELIQENIDASIKAKDEALKIQEEHDKKIIEANNQARTIINNAKAESERIVNSGSAIAKKKAEMMLEQAEILINKKRAEFNKEQKKIIIESAVEIAQKIIGREIQDSDNIKMIQEVIKK</sequence>
<evidence type="ECO:0000256" key="5">
    <source>
        <dbReference type="ARBA" id="ARBA00022781"/>
    </source>
</evidence>
<dbReference type="GO" id="GO:0045259">
    <property type="term" value="C:proton-transporting ATP synthase complex"/>
    <property type="evidence" value="ECO:0007669"/>
    <property type="project" value="UniProtKB-KW"/>
</dbReference>
<evidence type="ECO:0000313" key="16">
    <source>
        <dbReference type="Proteomes" id="UP000031641"/>
    </source>
</evidence>
<evidence type="ECO:0000256" key="14">
    <source>
        <dbReference type="SAM" id="Coils"/>
    </source>
</evidence>
<dbReference type="Pfam" id="PF00430">
    <property type="entry name" value="ATP-synt_B"/>
    <property type="match status" value="1"/>
</dbReference>
<dbReference type="STRING" id="29554.MCAN360_0586"/>
<dbReference type="GO" id="GO:0046933">
    <property type="term" value="F:proton-transporting ATP synthase activity, rotational mechanism"/>
    <property type="evidence" value="ECO:0007669"/>
    <property type="project" value="UniProtKB-UniRule"/>
</dbReference>
<evidence type="ECO:0000256" key="1">
    <source>
        <dbReference type="ARBA" id="ARBA00005513"/>
    </source>
</evidence>
<keyword evidence="5 12" id="KW-0375">Hydrogen ion transport</keyword>
<keyword evidence="9 12" id="KW-0066">ATP synthesis</keyword>
<dbReference type="GO" id="GO:0046961">
    <property type="term" value="F:proton-transporting ATPase activity, rotational mechanism"/>
    <property type="evidence" value="ECO:0007669"/>
    <property type="project" value="TreeGrafter"/>
</dbReference>
<comment type="subcellular location">
    <subcellularLocation>
        <location evidence="12">Cell membrane</location>
        <topology evidence="12">Single-pass membrane protein</topology>
    </subcellularLocation>
    <subcellularLocation>
        <location evidence="11">Endomembrane system</location>
        <topology evidence="11">Single-pass membrane protein</topology>
    </subcellularLocation>
</comment>
<keyword evidence="12" id="KW-1003">Cell membrane</keyword>
<dbReference type="KEGG" id="mcan:MCAN360_0586"/>
<keyword evidence="7 12" id="KW-0406">Ion transport</keyword>
<reference evidence="16" key="1">
    <citation type="journal article" date="2014" name="Genome Announc.">
        <title>Complete Genome Sequence of Mycoplasma canadense Strain HAZ 360_1 from Bovine Mastitic Milk in Japan.</title>
        <authorList>
            <person name="Hata E."/>
        </authorList>
    </citation>
    <scope>NUCLEOTIDE SEQUENCE [LARGE SCALE GENOMIC DNA]</scope>
    <source>
        <strain evidence="16">HAZ360_1</strain>
    </source>
</reference>
<name>A0A077LC42_9BACT</name>
<dbReference type="GO" id="GO:0005886">
    <property type="term" value="C:plasma membrane"/>
    <property type="evidence" value="ECO:0007669"/>
    <property type="project" value="UniProtKB-SubCell"/>
</dbReference>
<keyword evidence="14" id="KW-0175">Coiled coil</keyword>
<protein>
    <recommendedName>
        <fullName evidence="12">ATP synthase subunit b</fullName>
    </recommendedName>
    <alternativeName>
        <fullName evidence="12">ATP synthase F(0) sector subunit b</fullName>
    </alternativeName>
    <alternativeName>
        <fullName evidence="12">ATPase subunit I</fullName>
    </alternativeName>
    <alternativeName>
        <fullName evidence="12">F-type ATPase subunit b</fullName>
        <shortName evidence="12">F-ATPase subunit b</shortName>
    </alternativeName>
</protein>
<dbReference type="GO" id="GO:0012505">
    <property type="term" value="C:endomembrane system"/>
    <property type="evidence" value="ECO:0007669"/>
    <property type="project" value="UniProtKB-SubCell"/>
</dbReference>
<keyword evidence="4 12" id="KW-0812">Transmembrane</keyword>
<comment type="subunit">
    <text evidence="12">F-type ATPases have 2 components, F(1) - the catalytic core - and F(0) - the membrane proton channel. F(1) has five subunits: alpha(3), beta(3), gamma(1), delta(1), epsilon(1). F(0) has three main subunits: a(1), b(2) and c(10-14). The alpha and beta chains form an alternating ring which encloses part of the gamma chain. F(1) is attached to F(0) by a central stalk formed by the gamma and epsilon chains, while a peripheral stalk is formed by the delta and b chains.</text>
</comment>
<evidence type="ECO:0000256" key="4">
    <source>
        <dbReference type="ARBA" id="ARBA00022692"/>
    </source>
</evidence>
<evidence type="ECO:0000256" key="7">
    <source>
        <dbReference type="ARBA" id="ARBA00023065"/>
    </source>
</evidence>
<evidence type="ECO:0000256" key="3">
    <source>
        <dbReference type="ARBA" id="ARBA00022547"/>
    </source>
</evidence>
<dbReference type="CDD" id="cd06503">
    <property type="entry name" value="ATP-synt_Fo_b"/>
    <property type="match status" value="1"/>
</dbReference>
<dbReference type="PANTHER" id="PTHR33445">
    <property type="entry name" value="ATP SYNTHASE SUBUNIT B', CHLOROPLASTIC"/>
    <property type="match status" value="1"/>
</dbReference>
<evidence type="ECO:0000256" key="13">
    <source>
        <dbReference type="RuleBase" id="RU003848"/>
    </source>
</evidence>
<evidence type="ECO:0000256" key="9">
    <source>
        <dbReference type="ARBA" id="ARBA00023310"/>
    </source>
</evidence>
<comment type="similarity">
    <text evidence="1 12 13">Belongs to the ATPase B chain family.</text>
</comment>
<feature type="transmembrane region" description="Helical" evidence="12">
    <location>
        <begin position="46"/>
        <end position="70"/>
    </location>
</feature>
<dbReference type="EMBL" id="AP014631">
    <property type="protein sequence ID" value="BAP39679.1"/>
    <property type="molecule type" value="Genomic_DNA"/>
</dbReference>
<dbReference type="HOGENOM" id="CLU_079215_4_3_14"/>
<dbReference type="Proteomes" id="UP000031641">
    <property type="component" value="Chromosome"/>
</dbReference>
<evidence type="ECO:0000256" key="8">
    <source>
        <dbReference type="ARBA" id="ARBA00023136"/>
    </source>
</evidence>
<dbReference type="AlphaFoldDB" id="A0A077LC42"/>
<keyword evidence="3 12" id="KW-0138">CF(0)</keyword>
<keyword evidence="8 12" id="KW-0472">Membrane</keyword>
<keyword evidence="6 12" id="KW-1133">Transmembrane helix</keyword>
<feature type="coiled-coil region" evidence="14">
    <location>
        <begin position="139"/>
        <end position="166"/>
    </location>
</feature>